<dbReference type="InterPro" id="IPR018016">
    <property type="entry name" value="Nucleoside_phosphorylase_CS"/>
</dbReference>
<dbReference type="InterPro" id="IPR035994">
    <property type="entry name" value="Nucleoside_phosphorylase_sf"/>
</dbReference>
<evidence type="ECO:0000256" key="5">
    <source>
        <dbReference type="ARBA" id="ARBA00022679"/>
    </source>
</evidence>
<dbReference type="GO" id="GO:0009164">
    <property type="term" value="P:nucleoside catabolic process"/>
    <property type="evidence" value="ECO:0007669"/>
    <property type="project" value="UniProtKB-ARBA"/>
</dbReference>
<gene>
    <name evidence="8" type="ORF">ENV60_09390</name>
</gene>
<evidence type="ECO:0000256" key="1">
    <source>
        <dbReference type="ARBA" id="ARBA00010456"/>
    </source>
</evidence>
<dbReference type="PROSITE" id="PS01232">
    <property type="entry name" value="PNP_UDP_1"/>
    <property type="match status" value="1"/>
</dbReference>
<dbReference type="AlphaFoldDB" id="A0A7C4XGH6"/>
<accession>A0A7C4XGH6</accession>
<proteinExistence type="inferred from homology"/>
<dbReference type="EMBL" id="DTGZ01000175">
    <property type="protein sequence ID" value="HGV98491.1"/>
    <property type="molecule type" value="Genomic_DNA"/>
</dbReference>
<keyword evidence="4" id="KW-0328">Glycosyltransferase</keyword>
<dbReference type="PANTHER" id="PTHR43691:SF11">
    <property type="entry name" value="FI09636P-RELATED"/>
    <property type="match status" value="1"/>
</dbReference>
<name>A0A7C4XGH6_UNCW3</name>
<dbReference type="CDD" id="cd17765">
    <property type="entry name" value="PNP_ThPNP_like"/>
    <property type="match status" value="1"/>
</dbReference>
<evidence type="ECO:0000256" key="2">
    <source>
        <dbReference type="ARBA" id="ARBA00011888"/>
    </source>
</evidence>
<comment type="similarity">
    <text evidence="1">Belongs to the PNP/UDP phosphorylase family.</text>
</comment>
<dbReference type="GO" id="GO:0004850">
    <property type="term" value="F:uridine phosphorylase activity"/>
    <property type="evidence" value="ECO:0007669"/>
    <property type="project" value="UniProtKB-EC"/>
</dbReference>
<comment type="catalytic activity">
    <reaction evidence="6">
        <text>uridine + phosphate = alpha-D-ribose 1-phosphate + uracil</text>
        <dbReference type="Rhea" id="RHEA:24388"/>
        <dbReference type="ChEBI" id="CHEBI:16704"/>
        <dbReference type="ChEBI" id="CHEBI:17568"/>
        <dbReference type="ChEBI" id="CHEBI:43474"/>
        <dbReference type="ChEBI" id="CHEBI:57720"/>
        <dbReference type="EC" id="2.4.2.3"/>
    </reaction>
</comment>
<dbReference type="EC" id="2.4.2.3" evidence="2"/>
<evidence type="ECO:0000256" key="6">
    <source>
        <dbReference type="ARBA" id="ARBA00048447"/>
    </source>
</evidence>
<organism evidence="8">
    <name type="scientific">candidate division WOR-3 bacterium</name>
    <dbReference type="NCBI Taxonomy" id="2052148"/>
    <lineage>
        <taxon>Bacteria</taxon>
        <taxon>Bacteria division WOR-3</taxon>
    </lineage>
</organism>
<dbReference type="Gene3D" id="3.40.50.1580">
    <property type="entry name" value="Nucleoside phosphorylase domain"/>
    <property type="match status" value="1"/>
</dbReference>
<keyword evidence="5" id="KW-0808">Transferase</keyword>
<evidence type="ECO:0000256" key="4">
    <source>
        <dbReference type="ARBA" id="ARBA00022676"/>
    </source>
</evidence>
<dbReference type="SUPFAM" id="SSF53167">
    <property type="entry name" value="Purine and uridine phosphorylases"/>
    <property type="match status" value="1"/>
</dbReference>
<comment type="caution">
    <text evidence="8">The sequence shown here is derived from an EMBL/GenBank/DDBJ whole genome shotgun (WGS) entry which is preliminary data.</text>
</comment>
<dbReference type="GO" id="GO:0005829">
    <property type="term" value="C:cytosol"/>
    <property type="evidence" value="ECO:0007669"/>
    <property type="project" value="TreeGrafter"/>
</dbReference>
<reference evidence="8" key="1">
    <citation type="journal article" date="2020" name="mSystems">
        <title>Genome- and Community-Level Interaction Insights into Carbon Utilization and Element Cycling Functions of Hydrothermarchaeota in Hydrothermal Sediment.</title>
        <authorList>
            <person name="Zhou Z."/>
            <person name="Liu Y."/>
            <person name="Xu W."/>
            <person name="Pan J."/>
            <person name="Luo Z.H."/>
            <person name="Li M."/>
        </authorList>
    </citation>
    <scope>NUCLEOTIDE SEQUENCE [LARGE SCALE GENOMIC DNA]</scope>
    <source>
        <strain evidence="8">SpSt-774</strain>
    </source>
</reference>
<protein>
    <recommendedName>
        <fullName evidence="3">Uridine phosphorylase</fullName>
        <ecNumber evidence="2">2.4.2.3</ecNumber>
    </recommendedName>
</protein>
<evidence type="ECO:0000313" key="8">
    <source>
        <dbReference type="EMBL" id="HGV98491.1"/>
    </source>
</evidence>
<evidence type="ECO:0000256" key="3">
    <source>
        <dbReference type="ARBA" id="ARBA00021980"/>
    </source>
</evidence>
<dbReference type="PANTHER" id="PTHR43691">
    <property type="entry name" value="URIDINE PHOSPHORYLASE"/>
    <property type="match status" value="1"/>
</dbReference>
<dbReference type="Pfam" id="PF01048">
    <property type="entry name" value="PNP_UDP_1"/>
    <property type="match status" value="1"/>
</dbReference>
<feature type="domain" description="Nucleoside phosphorylase" evidence="7">
    <location>
        <begin position="16"/>
        <end position="226"/>
    </location>
</feature>
<sequence length="240" mass="26217">MPIHLRANKGDYADTVLVVGDPGRAERIGERLENCRCVNKNRGLLGFTGFYKKNKISVQTTGMGCPSAAIVVEELIQLGIKRVIRIGTCGGIAEHINTLDIIGAMTSAPYDGTTRSYLNGEPGAPYATFEILKCAAEIAQKMGMKINFGGIASVDVFYSPDPEYVPKLRKKGILAVEMETSLIYYLANRNKLETASFLLVSDVVGRGEEFTKFVSDEELKVGMENLISLVLDVCVILNKE</sequence>
<dbReference type="InterPro" id="IPR000845">
    <property type="entry name" value="Nucleoside_phosphorylase_d"/>
</dbReference>
<evidence type="ECO:0000259" key="7">
    <source>
        <dbReference type="Pfam" id="PF01048"/>
    </source>
</evidence>